<accession>A0ACB6UY86</accession>
<name>A0ACB6UY86_9ASCO</name>
<organism evidence="1 2">
    <name type="scientific">Geotrichum galactomycetum</name>
    <dbReference type="NCBI Taxonomy" id="27317"/>
    <lineage>
        <taxon>Eukaryota</taxon>
        <taxon>Fungi</taxon>
        <taxon>Dikarya</taxon>
        <taxon>Ascomycota</taxon>
        <taxon>Saccharomycotina</taxon>
        <taxon>Dipodascomycetes</taxon>
        <taxon>Dipodascales</taxon>
        <taxon>Dipodascaceae</taxon>
        <taxon>Geotrichum</taxon>
    </lineage>
</organism>
<gene>
    <name evidence="1" type="ORF">D0Z00_004507</name>
</gene>
<evidence type="ECO:0000313" key="1">
    <source>
        <dbReference type="EMBL" id="KAF5092594.1"/>
    </source>
</evidence>
<comment type="caution">
    <text evidence="1">The sequence shown here is derived from an EMBL/GenBank/DDBJ whole genome shotgun (WGS) entry which is preliminary data.</text>
</comment>
<evidence type="ECO:0000313" key="2">
    <source>
        <dbReference type="Proteomes" id="UP000744676"/>
    </source>
</evidence>
<dbReference type="Proteomes" id="UP000744676">
    <property type="component" value="Unassembled WGS sequence"/>
</dbReference>
<keyword evidence="2" id="KW-1185">Reference proteome</keyword>
<proteinExistence type="predicted"/>
<sequence>MMTKFSTRCKKNLSTSSVPYPLQEDDRESTAATLSTSGKRDFSAMSYDEWEAHGQALGKRVEDFIGKLLAFRK</sequence>
<dbReference type="EMBL" id="QVQA01000359">
    <property type="protein sequence ID" value="KAF5092594.1"/>
    <property type="molecule type" value="Genomic_DNA"/>
</dbReference>
<reference evidence="1 2" key="1">
    <citation type="journal article" date="2020" name="Front. Microbiol.">
        <title>Phenotypic and Genetic Characterization of the Cheese Ripening Yeast Geotrichum candidum.</title>
        <authorList>
            <person name="Perkins V."/>
            <person name="Vignola S."/>
            <person name="Lessard M.H."/>
            <person name="Plante P.L."/>
            <person name="Corbeil J."/>
            <person name="Dugat-Bony E."/>
            <person name="Frenette M."/>
            <person name="Labrie S."/>
        </authorList>
    </citation>
    <scope>NUCLEOTIDE SEQUENCE [LARGE SCALE GENOMIC DNA]</scope>
    <source>
        <strain evidence="1 2">LMA-1147</strain>
    </source>
</reference>
<protein>
    <submittedName>
        <fullName evidence="1">Uncharacterized protein</fullName>
    </submittedName>
</protein>